<proteinExistence type="predicted"/>
<organism evidence="1">
    <name type="scientific">Arundo donax</name>
    <name type="common">Giant reed</name>
    <name type="synonym">Donax arundinaceus</name>
    <dbReference type="NCBI Taxonomy" id="35708"/>
    <lineage>
        <taxon>Eukaryota</taxon>
        <taxon>Viridiplantae</taxon>
        <taxon>Streptophyta</taxon>
        <taxon>Embryophyta</taxon>
        <taxon>Tracheophyta</taxon>
        <taxon>Spermatophyta</taxon>
        <taxon>Magnoliopsida</taxon>
        <taxon>Liliopsida</taxon>
        <taxon>Poales</taxon>
        <taxon>Poaceae</taxon>
        <taxon>PACMAD clade</taxon>
        <taxon>Arundinoideae</taxon>
        <taxon>Arundineae</taxon>
        <taxon>Arundo</taxon>
    </lineage>
</organism>
<protein>
    <submittedName>
        <fullName evidence="1">Uncharacterized protein</fullName>
    </submittedName>
</protein>
<name>A0A0A9ALM9_ARUDO</name>
<dbReference type="EMBL" id="GBRH01249903">
    <property type="protein sequence ID" value="JAD47992.1"/>
    <property type="molecule type" value="Transcribed_RNA"/>
</dbReference>
<sequence length="15" mass="1984">MPNRLYQLWPNFYEL</sequence>
<evidence type="ECO:0000313" key="1">
    <source>
        <dbReference type="EMBL" id="JAD47992.1"/>
    </source>
</evidence>
<reference evidence="1" key="1">
    <citation type="submission" date="2014-09" db="EMBL/GenBank/DDBJ databases">
        <authorList>
            <person name="Magalhaes I.L.F."/>
            <person name="Oliveira U."/>
            <person name="Santos F.R."/>
            <person name="Vidigal T.H.D.A."/>
            <person name="Brescovit A.D."/>
            <person name="Santos A.J."/>
        </authorList>
    </citation>
    <scope>NUCLEOTIDE SEQUENCE</scope>
    <source>
        <tissue evidence="1">Shoot tissue taken approximately 20 cm above the soil surface</tissue>
    </source>
</reference>
<accession>A0A0A9ALM9</accession>
<reference evidence="1" key="2">
    <citation type="journal article" date="2015" name="Data Brief">
        <title>Shoot transcriptome of the giant reed, Arundo donax.</title>
        <authorList>
            <person name="Barrero R.A."/>
            <person name="Guerrero F.D."/>
            <person name="Moolhuijzen P."/>
            <person name="Goolsby J.A."/>
            <person name="Tidwell J."/>
            <person name="Bellgard S.E."/>
            <person name="Bellgard M.I."/>
        </authorList>
    </citation>
    <scope>NUCLEOTIDE SEQUENCE</scope>
    <source>
        <tissue evidence="1">Shoot tissue taken approximately 20 cm above the soil surface</tissue>
    </source>
</reference>